<keyword evidence="2 6" id="KW-0813">Transport</keyword>
<dbReference type="InterPro" id="IPR000515">
    <property type="entry name" value="MetI-like"/>
</dbReference>
<name>V6J1C6_9BACL</name>
<evidence type="ECO:0000256" key="5">
    <source>
        <dbReference type="ARBA" id="ARBA00023136"/>
    </source>
</evidence>
<accession>V6J1C6</accession>
<evidence type="ECO:0000259" key="7">
    <source>
        <dbReference type="PROSITE" id="PS50928"/>
    </source>
</evidence>
<evidence type="ECO:0000313" key="9">
    <source>
        <dbReference type="Proteomes" id="UP000018296"/>
    </source>
</evidence>
<protein>
    <recommendedName>
        <fullName evidence="7">ABC transmembrane type-1 domain-containing protein</fullName>
    </recommendedName>
</protein>
<dbReference type="Proteomes" id="UP000018296">
    <property type="component" value="Unassembled WGS sequence"/>
</dbReference>
<feature type="transmembrane region" description="Helical" evidence="6">
    <location>
        <begin position="12"/>
        <end position="31"/>
    </location>
</feature>
<dbReference type="SUPFAM" id="SSF161098">
    <property type="entry name" value="MetI-like"/>
    <property type="match status" value="1"/>
</dbReference>
<keyword evidence="9" id="KW-1185">Reference proteome</keyword>
<dbReference type="PATRIC" id="fig|1395513.3.peg.881"/>
<comment type="similarity">
    <text evidence="6">Belongs to the binding-protein-dependent transport system permease family.</text>
</comment>
<gene>
    <name evidence="8" type="ORF">P343_04295</name>
</gene>
<evidence type="ECO:0000256" key="6">
    <source>
        <dbReference type="RuleBase" id="RU363032"/>
    </source>
</evidence>
<feature type="transmembrane region" description="Helical" evidence="6">
    <location>
        <begin position="161"/>
        <end position="181"/>
    </location>
</feature>
<dbReference type="RefSeq" id="WP_023509163.1">
    <property type="nucleotide sequence ID" value="NZ_AWTC01000003.1"/>
</dbReference>
<dbReference type="PANTHER" id="PTHR43839">
    <property type="entry name" value="OPPC IN A BINDING PROTEIN-DEPENDENT TRANSPORT SYSTEM"/>
    <property type="match status" value="1"/>
</dbReference>
<dbReference type="EMBL" id="AWTC01000003">
    <property type="protein sequence ID" value="EST12966.1"/>
    <property type="molecule type" value="Genomic_DNA"/>
</dbReference>
<keyword evidence="4 6" id="KW-1133">Transmembrane helix</keyword>
<feature type="transmembrane region" description="Helical" evidence="6">
    <location>
        <begin position="122"/>
        <end position="141"/>
    </location>
</feature>
<dbReference type="OrthoDB" id="2351941at2"/>
<dbReference type="STRING" id="1395513.P343_04295"/>
<keyword evidence="5 6" id="KW-0472">Membrane</keyword>
<dbReference type="PROSITE" id="PS50928">
    <property type="entry name" value="ABC_TM1"/>
    <property type="match status" value="1"/>
</dbReference>
<dbReference type="eggNOG" id="COG1173">
    <property type="taxonomic scope" value="Bacteria"/>
</dbReference>
<dbReference type="PANTHER" id="PTHR43839:SF3">
    <property type="entry name" value="OLIGOPEPTIDE ABC TRANSPORTER, PERMEASE PROTEIN"/>
    <property type="match status" value="1"/>
</dbReference>
<comment type="subcellular location">
    <subcellularLocation>
        <location evidence="6">Cell membrane</location>
        <topology evidence="6">Multi-pass membrane protein</topology>
    </subcellularLocation>
    <subcellularLocation>
        <location evidence="1">Membrane</location>
        <topology evidence="1">Multi-pass membrane protein</topology>
    </subcellularLocation>
</comment>
<dbReference type="GO" id="GO:0055085">
    <property type="term" value="P:transmembrane transport"/>
    <property type="evidence" value="ECO:0007669"/>
    <property type="project" value="InterPro"/>
</dbReference>
<evidence type="ECO:0000256" key="2">
    <source>
        <dbReference type="ARBA" id="ARBA00022448"/>
    </source>
</evidence>
<dbReference type="CDD" id="cd06261">
    <property type="entry name" value="TM_PBP2"/>
    <property type="match status" value="1"/>
</dbReference>
<dbReference type="Gene3D" id="1.10.3720.10">
    <property type="entry name" value="MetI-like"/>
    <property type="match status" value="1"/>
</dbReference>
<sequence>MIRNLLKQPLFIIGFLFICVFFISSLTYSFVTHDYVPKKMLFYNHQGKLIDSAPLSPSQAPPLGNDTRGYSIAAMILIGAKTTISIAVCITVIRMLLGSVLGWLYGMYFYRFKRIVTGMLEGIHYMPMTLLAYLVLSSILIARKNYGNFQYSKVEREWFEIFILALIAVPIIATQIGDMIGETRKSEFINSSIVLGAGKWHLFWRDILPHLTPRFILFNVQQMIQVLVILVHLGVLNLFFGGTMVLGPPYEYFSTSNEWSGLLGLNVNYLMTMDKWLFIYPVIVFSLTILAFSFMSEGIKKAIEMPVVPRRKRKLNEEKEDIAEQIYAHSFEPLQLNK</sequence>
<comment type="caution">
    <text evidence="8">The sequence shown here is derived from an EMBL/GenBank/DDBJ whole genome shotgun (WGS) entry which is preliminary data.</text>
</comment>
<dbReference type="GO" id="GO:0005886">
    <property type="term" value="C:plasma membrane"/>
    <property type="evidence" value="ECO:0007669"/>
    <property type="project" value="UniProtKB-SubCell"/>
</dbReference>
<keyword evidence="3 6" id="KW-0812">Transmembrane</keyword>
<dbReference type="AlphaFoldDB" id="V6J1C6"/>
<feature type="domain" description="ABC transmembrane type-1" evidence="7">
    <location>
        <begin position="80"/>
        <end position="296"/>
    </location>
</feature>
<dbReference type="InterPro" id="IPR035906">
    <property type="entry name" value="MetI-like_sf"/>
</dbReference>
<evidence type="ECO:0000256" key="4">
    <source>
        <dbReference type="ARBA" id="ARBA00022989"/>
    </source>
</evidence>
<dbReference type="Pfam" id="PF00528">
    <property type="entry name" value="BPD_transp_1"/>
    <property type="match status" value="1"/>
</dbReference>
<feature type="transmembrane region" description="Helical" evidence="6">
    <location>
        <begin position="276"/>
        <end position="295"/>
    </location>
</feature>
<feature type="transmembrane region" description="Helical" evidence="6">
    <location>
        <begin position="84"/>
        <end position="110"/>
    </location>
</feature>
<evidence type="ECO:0000313" key="8">
    <source>
        <dbReference type="EMBL" id="EST12966.1"/>
    </source>
</evidence>
<organism evidence="8 9">
    <name type="scientific">Sporolactobacillus laevolacticus DSM 442</name>
    <dbReference type="NCBI Taxonomy" id="1395513"/>
    <lineage>
        <taxon>Bacteria</taxon>
        <taxon>Bacillati</taxon>
        <taxon>Bacillota</taxon>
        <taxon>Bacilli</taxon>
        <taxon>Bacillales</taxon>
        <taxon>Sporolactobacillaceae</taxon>
        <taxon>Sporolactobacillus</taxon>
    </lineage>
</organism>
<evidence type="ECO:0000256" key="1">
    <source>
        <dbReference type="ARBA" id="ARBA00004141"/>
    </source>
</evidence>
<feature type="transmembrane region" description="Helical" evidence="6">
    <location>
        <begin position="224"/>
        <end position="246"/>
    </location>
</feature>
<evidence type="ECO:0000256" key="3">
    <source>
        <dbReference type="ARBA" id="ARBA00022692"/>
    </source>
</evidence>
<reference evidence="8 9" key="1">
    <citation type="journal article" date="2013" name="Genome Announc.">
        <title>Genome Sequence of Sporolactobacillus laevolacticus DSM442, an Efficient Polymer-Grade D-Lactate Producer from Agricultural Waste Cottonseed as a Nitrogen Source.</title>
        <authorList>
            <person name="Wang H."/>
            <person name="Wang L."/>
            <person name="Ju J."/>
            <person name="Yu B."/>
            <person name="Ma Y."/>
        </authorList>
    </citation>
    <scope>NUCLEOTIDE SEQUENCE [LARGE SCALE GENOMIC DNA]</scope>
    <source>
        <strain evidence="8 9">DSM 442</strain>
    </source>
</reference>
<proteinExistence type="inferred from homology"/>